<feature type="compositionally biased region" description="Low complexity" evidence="1">
    <location>
        <begin position="48"/>
        <end position="59"/>
    </location>
</feature>
<feature type="region of interest" description="Disordered" evidence="1">
    <location>
        <begin position="25"/>
        <end position="66"/>
    </location>
</feature>
<gene>
    <name evidence="2" type="ORF">HEB94_006381</name>
</gene>
<evidence type="ECO:0000313" key="3">
    <source>
        <dbReference type="Proteomes" id="UP000638648"/>
    </source>
</evidence>
<dbReference type="Proteomes" id="UP000638648">
    <property type="component" value="Unassembled WGS sequence"/>
</dbReference>
<name>A0A927N231_9ACTN</name>
<keyword evidence="3" id="KW-1185">Reference proteome</keyword>
<dbReference type="EMBL" id="JADBEM010000001">
    <property type="protein sequence ID" value="MBE1609533.1"/>
    <property type="molecule type" value="Genomic_DNA"/>
</dbReference>
<organism evidence="2 3">
    <name type="scientific">Actinopolymorpha pittospori</name>
    <dbReference type="NCBI Taxonomy" id="648752"/>
    <lineage>
        <taxon>Bacteria</taxon>
        <taxon>Bacillati</taxon>
        <taxon>Actinomycetota</taxon>
        <taxon>Actinomycetes</taxon>
        <taxon>Propionibacteriales</taxon>
        <taxon>Actinopolymorphaceae</taxon>
        <taxon>Actinopolymorpha</taxon>
    </lineage>
</organism>
<proteinExistence type="predicted"/>
<dbReference type="RefSeq" id="WP_192753097.1">
    <property type="nucleotide sequence ID" value="NZ_BAABJL010000201.1"/>
</dbReference>
<accession>A0A927N231</accession>
<reference evidence="2" key="1">
    <citation type="submission" date="2020-10" db="EMBL/GenBank/DDBJ databases">
        <title>Sequencing the genomes of 1000 actinobacteria strains.</title>
        <authorList>
            <person name="Klenk H.-P."/>
        </authorList>
    </citation>
    <scope>NUCLEOTIDE SEQUENCE</scope>
    <source>
        <strain evidence="2">DSM 45354</strain>
    </source>
</reference>
<sequence>MTSLPPVVFRPHRAYLGTSHPEVAVRAVPAPRKSPLRDDTVRPTGNSRPRQQPRRTGQQIDVIGAA</sequence>
<evidence type="ECO:0000313" key="2">
    <source>
        <dbReference type="EMBL" id="MBE1609533.1"/>
    </source>
</evidence>
<evidence type="ECO:0000256" key="1">
    <source>
        <dbReference type="SAM" id="MobiDB-lite"/>
    </source>
</evidence>
<protein>
    <submittedName>
        <fullName evidence="2">Uncharacterized protein</fullName>
    </submittedName>
</protein>
<comment type="caution">
    <text evidence="2">The sequence shown here is derived from an EMBL/GenBank/DDBJ whole genome shotgun (WGS) entry which is preliminary data.</text>
</comment>
<dbReference type="AlphaFoldDB" id="A0A927N231"/>